<reference evidence="2" key="1">
    <citation type="submission" date="2016-10" db="EMBL/GenBank/DDBJ databases">
        <authorList>
            <person name="Varghese N."/>
            <person name="Submissions S."/>
        </authorList>
    </citation>
    <scope>NUCLEOTIDE SEQUENCE [LARGE SCALE GENOMIC DNA]</scope>
    <source>
        <strain evidence="2">UNC178MFTsu3.1</strain>
    </source>
</reference>
<organism evidence="1 2">
    <name type="scientific">Dyella marensis</name>
    <dbReference type="NCBI Taxonomy" id="500610"/>
    <lineage>
        <taxon>Bacteria</taxon>
        <taxon>Pseudomonadati</taxon>
        <taxon>Pseudomonadota</taxon>
        <taxon>Gammaproteobacteria</taxon>
        <taxon>Lysobacterales</taxon>
        <taxon>Rhodanobacteraceae</taxon>
        <taxon>Dyella</taxon>
    </lineage>
</organism>
<protein>
    <submittedName>
        <fullName evidence="1">Uncharacterized protein</fullName>
    </submittedName>
</protein>
<dbReference type="Proteomes" id="UP000199477">
    <property type="component" value="Unassembled WGS sequence"/>
</dbReference>
<dbReference type="RefSeq" id="WP_155964747.1">
    <property type="nucleotide sequence ID" value="NZ_FONH01000025.1"/>
</dbReference>
<evidence type="ECO:0000313" key="2">
    <source>
        <dbReference type="Proteomes" id="UP000199477"/>
    </source>
</evidence>
<proteinExistence type="predicted"/>
<name>A0A1I2JGL4_9GAMM</name>
<sequence length="47" mass="4673">MKVETVMLQGFFAAGLLVCALVLGGMLTTHAAAPQAIAATAVVTAGR</sequence>
<keyword evidence="2" id="KW-1185">Reference proteome</keyword>
<dbReference type="STRING" id="500610.SAMN02799615_04008"/>
<dbReference type="AlphaFoldDB" id="A0A1I2JGL4"/>
<gene>
    <name evidence="1" type="ORF">SAMN02799615_04008</name>
</gene>
<evidence type="ECO:0000313" key="1">
    <source>
        <dbReference type="EMBL" id="SFF53120.1"/>
    </source>
</evidence>
<dbReference type="EMBL" id="FONH01000025">
    <property type="protein sequence ID" value="SFF53120.1"/>
    <property type="molecule type" value="Genomic_DNA"/>
</dbReference>
<accession>A0A1I2JGL4</accession>